<name>A0A1M5W8V9_BUTFI</name>
<dbReference type="PROSITE" id="PS51257">
    <property type="entry name" value="PROKAR_LIPOPROTEIN"/>
    <property type="match status" value="1"/>
</dbReference>
<evidence type="ECO:0000259" key="4">
    <source>
        <dbReference type="Pfam" id="PF13739"/>
    </source>
</evidence>
<dbReference type="RefSeq" id="WP_073385931.1">
    <property type="nucleotide sequence ID" value="NZ_FQXK01000007.1"/>
</dbReference>
<feature type="compositionally biased region" description="Low complexity" evidence="1">
    <location>
        <begin position="61"/>
        <end position="70"/>
    </location>
</feature>
<dbReference type="STRING" id="1121131.SAMN02745229_00956"/>
<dbReference type="Pfam" id="PF11738">
    <property type="entry name" value="DUF3298"/>
    <property type="match status" value="1"/>
</dbReference>
<dbReference type="GeneID" id="89510134"/>
<sequence>MKIKTTTAVLSIVLMATALTGCSVPENLGSTIELGGSQKSTANQTETARDLDQDITEDNSNDSSNDSSKATSKDTSKNSSDDSSDDTSTEGTAKTPTFSIAYKDYSIRYDGDATFDESNENSVDYSNGILFEGSYQFLMMDDEWEEDYPQLYEAVNSYARESMAQTDGYANNMADEARQMLEEAAEGGYSFWGPYTEDYFVSVTRIDDAVLSVYNYSSEYTGGAHGMYGAAGDNYDVETGEMLDISDVLDTDEEEFEEVLKDEILALAESDDQFQYIDEALEDLKFDAEYDPDNEVYEFGYKWYFAYDGLHVIFNPYELGSYSDGMQDVVIGYDEYPDMIKEKFVPAQNTDYIYKDRIYFIADEYDYDNNPDLHFRYTPYDGYQGDMVSSKFELVKDGKSAQVDGGFYVNDENDFDIYRVVTADGREYVYLFVPTESDHLWLVVFDITGDVKLVDTQGYYQLYSGSDDGYHLAPILTDPYDMRLGHLGQNFGSYICYGDYEVGADGLPKEISEFHYILIGSEEAYSKADIKVDVVDTNGEVLEQGVTIPKGQHFVPYRTDAESYMDLYLDDGRIVRLTYEEFDSGTIPEGKIGDLFEGLKCFG</sequence>
<dbReference type="Proteomes" id="UP000184278">
    <property type="component" value="Unassembled WGS sequence"/>
</dbReference>
<evidence type="ECO:0000256" key="2">
    <source>
        <dbReference type="SAM" id="SignalP"/>
    </source>
</evidence>
<reference evidence="6" key="1">
    <citation type="submission" date="2016-11" db="EMBL/GenBank/DDBJ databases">
        <authorList>
            <person name="Varghese N."/>
            <person name="Submissions S."/>
        </authorList>
    </citation>
    <scope>NUCLEOTIDE SEQUENCE [LARGE SCALE GENOMIC DNA]</scope>
    <source>
        <strain evidence="6">DSM 3071</strain>
    </source>
</reference>
<feature type="region of interest" description="Disordered" evidence="1">
    <location>
        <begin position="34"/>
        <end position="94"/>
    </location>
</feature>
<dbReference type="Gene3D" id="3.90.640.20">
    <property type="entry name" value="Heat-shock cognate protein, ATPase"/>
    <property type="match status" value="1"/>
</dbReference>
<dbReference type="InterPro" id="IPR021729">
    <property type="entry name" value="DUF3298"/>
</dbReference>
<accession>A0A1M5W8V9</accession>
<dbReference type="InterPro" id="IPR025303">
    <property type="entry name" value="PdaC"/>
</dbReference>
<dbReference type="InterPro" id="IPR037126">
    <property type="entry name" value="PdaC/RsiV-like_sf"/>
</dbReference>
<keyword evidence="2" id="KW-0732">Signal</keyword>
<proteinExistence type="predicted"/>
<evidence type="ECO:0008006" key="7">
    <source>
        <dbReference type="Google" id="ProtNLM"/>
    </source>
</evidence>
<feature type="domain" description="DUF3298" evidence="3">
    <location>
        <begin position="275"/>
        <end position="334"/>
    </location>
</feature>
<protein>
    <recommendedName>
        <fullName evidence="7">DUF3298 domain-containing protein</fullName>
    </recommendedName>
</protein>
<organism evidence="5 6">
    <name type="scientific">Butyrivibrio fibrisolvens DSM 3071</name>
    <dbReference type="NCBI Taxonomy" id="1121131"/>
    <lineage>
        <taxon>Bacteria</taxon>
        <taxon>Bacillati</taxon>
        <taxon>Bacillota</taxon>
        <taxon>Clostridia</taxon>
        <taxon>Lachnospirales</taxon>
        <taxon>Lachnospiraceae</taxon>
        <taxon>Butyrivibrio</taxon>
    </lineage>
</organism>
<feature type="compositionally biased region" description="Polar residues" evidence="1">
    <location>
        <begin position="37"/>
        <end position="46"/>
    </location>
</feature>
<feature type="domain" description="Deacetylase PdaC" evidence="4">
    <location>
        <begin position="148"/>
        <end position="228"/>
    </location>
</feature>
<dbReference type="OrthoDB" id="5637at2"/>
<feature type="compositionally biased region" description="Basic and acidic residues" evidence="1">
    <location>
        <begin position="71"/>
        <end position="80"/>
    </location>
</feature>
<dbReference type="EMBL" id="FQXK01000007">
    <property type="protein sequence ID" value="SHH83962.1"/>
    <property type="molecule type" value="Genomic_DNA"/>
</dbReference>
<dbReference type="AlphaFoldDB" id="A0A1M5W8V9"/>
<gene>
    <name evidence="5" type="ORF">SAMN02745229_00956</name>
</gene>
<keyword evidence="6" id="KW-1185">Reference proteome</keyword>
<evidence type="ECO:0000313" key="6">
    <source>
        <dbReference type="Proteomes" id="UP000184278"/>
    </source>
</evidence>
<feature type="signal peptide" evidence="2">
    <location>
        <begin position="1"/>
        <end position="20"/>
    </location>
</feature>
<dbReference type="Gene3D" id="3.30.565.40">
    <property type="entry name" value="Fervidobacterium nodosum Rt17-B1 like"/>
    <property type="match status" value="1"/>
</dbReference>
<evidence type="ECO:0000259" key="3">
    <source>
        <dbReference type="Pfam" id="PF11738"/>
    </source>
</evidence>
<feature type="chain" id="PRO_5038355807" description="DUF3298 domain-containing protein" evidence="2">
    <location>
        <begin position="21"/>
        <end position="603"/>
    </location>
</feature>
<evidence type="ECO:0000256" key="1">
    <source>
        <dbReference type="SAM" id="MobiDB-lite"/>
    </source>
</evidence>
<dbReference type="Pfam" id="PF13739">
    <property type="entry name" value="PdaC"/>
    <property type="match status" value="1"/>
</dbReference>
<evidence type="ECO:0000313" key="5">
    <source>
        <dbReference type="EMBL" id="SHH83962.1"/>
    </source>
</evidence>